<evidence type="ECO:0000313" key="1">
    <source>
        <dbReference type="EMBL" id="KAJ3731685.1"/>
    </source>
</evidence>
<dbReference type="AlphaFoldDB" id="A0AA38MZB2"/>
<gene>
    <name evidence="1" type="ORF">DFJ43DRAFT_1039957</name>
</gene>
<comment type="caution">
    <text evidence="1">The sequence shown here is derived from an EMBL/GenBank/DDBJ whole genome shotgun (WGS) entry which is preliminary data.</text>
</comment>
<organism evidence="1 2">
    <name type="scientific">Lentinula guzmanii</name>
    <dbReference type="NCBI Taxonomy" id="2804957"/>
    <lineage>
        <taxon>Eukaryota</taxon>
        <taxon>Fungi</taxon>
        <taxon>Dikarya</taxon>
        <taxon>Basidiomycota</taxon>
        <taxon>Agaricomycotina</taxon>
        <taxon>Agaricomycetes</taxon>
        <taxon>Agaricomycetidae</taxon>
        <taxon>Agaricales</taxon>
        <taxon>Marasmiineae</taxon>
        <taxon>Omphalotaceae</taxon>
        <taxon>Lentinula</taxon>
    </lineage>
</organism>
<dbReference type="Proteomes" id="UP001176059">
    <property type="component" value="Unassembled WGS sequence"/>
</dbReference>
<sequence>MTTHTSAPISNKVAPPNYLGQFLQLFIIQVSKLFVRCKNPKPAKCISEKMRDLKYLPSRQRTITGLPVEWLLRTIRKQHHPIIGPDGRTTTEESGRRAAFGNPLIDKSDEEEKPGISKQAKRLQKMLRTRGGNDVYESEEEDNPYTSSSRIFIQRGEDEEEEFNTHIGLAVPIEKTSSFKYSLLMKIHWSVQGR</sequence>
<reference evidence="1" key="2">
    <citation type="journal article" date="2023" name="Proc. Natl. Acad. Sci. U.S.A.">
        <title>A global phylogenomic analysis of the shiitake genus Lentinula.</title>
        <authorList>
            <person name="Sierra-Patev S."/>
            <person name="Min B."/>
            <person name="Naranjo-Ortiz M."/>
            <person name="Looney B."/>
            <person name="Konkel Z."/>
            <person name="Slot J.C."/>
            <person name="Sakamoto Y."/>
            <person name="Steenwyk J.L."/>
            <person name="Rokas A."/>
            <person name="Carro J."/>
            <person name="Camarero S."/>
            <person name="Ferreira P."/>
            <person name="Molpeceres G."/>
            <person name="Ruiz-Duenas F.J."/>
            <person name="Serrano A."/>
            <person name="Henrissat B."/>
            <person name="Drula E."/>
            <person name="Hughes K.W."/>
            <person name="Mata J.L."/>
            <person name="Ishikawa N.K."/>
            <person name="Vargas-Isla R."/>
            <person name="Ushijima S."/>
            <person name="Smith C.A."/>
            <person name="Donoghue J."/>
            <person name="Ahrendt S."/>
            <person name="Andreopoulos W."/>
            <person name="He G."/>
            <person name="LaButti K."/>
            <person name="Lipzen A."/>
            <person name="Ng V."/>
            <person name="Riley R."/>
            <person name="Sandor L."/>
            <person name="Barry K."/>
            <person name="Martinez A.T."/>
            <person name="Xiao Y."/>
            <person name="Gibbons J.G."/>
            <person name="Terashima K."/>
            <person name="Grigoriev I.V."/>
            <person name="Hibbett D."/>
        </authorList>
    </citation>
    <scope>NUCLEOTIDE SEQUENCE</scope>
    <source>
        <strain evidence="1">ET3784</strain>
    </source>
</reference>
<proteinExistence type="predicted"/>
<accession>A0AA38MZB2</accession>
<evidence type="ECO:0000313" key="2">
    <source>
        <dbReference type="Proteomes" id="UP001176059"/>
    </source>
</evidence>
<keyword evidence="2" id="KW-1185">Reference proteome</keyword>
<reference evidence="1" key="1">
    <citation type="submission" date="2022-08" db="EMBL/GenBank/DDBJ databases">
        <authorList>
            <consortium name="DOE Joint Genome Institute"/>
            <person name="Min B."/>
            <person name="Sierra-Patev S."/>
            <person name="Naranjo-Ortiz M."/>
            <person name="Looney B."/>
            <person name="Konkel Z."/>
            <person name="Slot J.C."/>
            <person name="Sakamoto Y."/>
            <person name="Steenwyk J.L."/>
            <person name="Rokas A."/>
            <person name="Carro J."/>
            <person name="Camarero S."/>
            <person name="Ferreira P."/>
            <person name="Molpeceres G."/>
            <person name="Ruiz-duenas F.J."/>
            <person name="Serrano A."/>
            <person name="Henrissat B."/>
            <person name="Drula E."/>
            <person name="Hughes K.W."/>
            <person name="Mata J.L."/>
            <person name="Ishikawa N.K."/>
            <person name="Vargas-Isla R."/>
            <person name="Ushijima S."/>
            <person name="Smith C.A."/>
            <person name="Ahrendt S."/>
            <person name="Andreopoulos W."/>
            <person name="He G."/>
            <person name="LaButti K."/>
            <person name="Lipzen A."/>
            <person name="Ng V."/>
            <person name="Riley R."/>
            <person name="Sandor L."/>
            <person name="Barry K."/>
            <person name="Martinez A.T."/>
            <person name="Xiao Y."/>
            <person name="Gibbons J.G."/>
            <person name="Terashima K."/>
            <person name="Hibbett D.S."/>
            <person name="Grigoriev I.V."/>
        </authorList>
    </citation>
    <scope>NUCLEOTIDE SEQUENCE</scope>
    <source>
        <strain evidence="1">ET3784</strain>
    </source>
</reference>
<dbReference type="EMBL" id="JANVFO010000029">
    <property type="protein sequence ID" value="KAJ3731685.1"/>
    <property type="molecule type" value="Genomic_DNA"/>
</dbReference>
<protein>
    <submittedName>
        <fullName evidence="1">Uncharacterized protein</fullName>
    </submittedName>
</protein>
<name>A0AA38MZB2_9AGAR</name>